<protein>
    <submittedName>
        <fullName evidence="4">Cocaine esterase</fullName>
    </submittedName>
</protein>
<evidence type="ECO:0000256" key="1">
    <source>
        <dbReference type="ARBA" id="ARBA00022801"/>
    </source>
</evidence>
<dbReference type="EMBL" id="BPPX01000006">
    <property type="protein sequence ID" value="GJC80916.1"/>
    <property type="molecule type" value="Genomic_DNA"/>
</dbReference>
<dbReference type="Gene3D" id="2.60.120.260">
    <property type="entry name" value="Galactose-binding domain-like"/>
    <property type="match status" value="1"/>
</dbReference>
<keyword evidence="2" id="KW-0732">Signal</keyword>
<dbReference type="InterPro" id="IPR000383">
    <property type="entry name" value="Xaa-Pro-like_dom"/>
</dbReference>
<evidence type="ECO:0000313" key="4">
    <source>
        <dbReference type="EMBL" id="GJC80916.1"/>
    </source>
</evidence>
<feature type="signal peptide" evidence="2">
    <location>
        <begin position="1"/>
        <end position="18"/>
    </location>
</feature>
<keyword evidence="5" id="KW-1185">Reference proteome</keyword>
<evidence type="ECO:0000313" key="5">
    <source>
        <dbReference type="Proteomes" id="UP001055172"/>
    </source>
</evidence>
<comment type="caution">
    <text evidence="4">The sequence shown here is derived from an EMBL/GenBank/DDBJ whole genome shotgun (WGS) entry which is preliminary data.</text>
</comment>
<dbReference type="InterPro" id="IPR029058">
    <property type="entry name" value="AB_hydrolase_fold"/>
</dbReference>
<dbReference type="Pfam" id="PF02129">
    <property type="entry name" value="Peptidase_S15"/>
    <property type="match status" value="1"/>
</dbReference>
<name>A0AA37GID0_9PEZI</name>
<dbReference type="SMART" id="SM00939">
    <property type="entry name" value="PepX_C"/>
    <property type="match status" value="1"/>
</dbReference>
<keyword evidence="1" id="KW-0378">Hydrolase</keyword>
<dbReference type="PANTHER" id="PTHR43056">
    <property type="entry name" value="PEPTIDASE S9 PROLYL OLIGOPEPTIDASE"/>
    <property type="match status" value="1"/>
</dbReference>
<dbReference type="Pfam" id="PF08530">
    <property type="entry name" value="PepX_C"/>
    <property type="match status" value="1"/>
</dbReference>
<organism evidence="4 5">
    <name type="scientific">Colletotrichum liriopes</name>
    <dbReference type="NCBI Taxonomy" id="708192"/>
    <lineage>
        <taxon>Eukaryota</taxon>
        <taxon>Fungi</taxon>
        <taxon>Dikarya</taxon>
        <taxon>Ascomycota</taxon>
        <taxon>Pezizomycotina</taxon>
        <taxon>Sordariomycetes</taxon>
        <taxon>Hypocreomycetidae</taxon>
        <taxon>Glomerellales</taxon>
        <taxon>Glomerellaceae</taxon>
        <taxon>Colletotrichum</taxon>
        <taxon>Colletotrichum spaethianum species complex</taxon>
    </lineage>
</organism>
<dbReference type="NCBIfam" id="TIGR00976">
    <property type="entry name" value="CocE_NonD"/>
    <property type="match status" value="1"/>
</dbReference>
<dbReference type="AlphaFoldDB" id="A0AA37GID0"/>
<dbReference type="GO" id="GO:0008239">
    <property type="term" value="F:dipeptidyl-peptidase activity"/>
    <property type="evidence" value="ECO:0007669"/>
    <property type="project" value="InterPro"/>
</dbReference>
<dbReference type="InterPro" id="IPR013736">
    <property type="entry name" value="Xaa-Pro_dipept_C"/>
</dbReference>
<dbReference type="Proteomes" id="UP001055172">
    <property type="component" value="Unassembled WGS sequence"/>
</dbReference>
<dbReference type="InterPro" id="IPR008979">
    <property type="entry name" value="Galactose-bd-like_sf"/>
</dbReference>
<reference evidence="4 5" key="1">
    <citation type="submission" date="2021-07" db="EMBL/GenBank/DDBJ databases">
        <title>Genome data of Colletotrichum spaethianum.</title>
        <authorList>
            <person name="Utami Y.D."/>
            <person name="Hiruma K."/>
        </authorList>
    </citation>
    <scope>NUCLEOTIDE SEQUENCE [LARGE SCALE GENOMIC DNA]</scope>
    <source>
        <strain evidence="4 5">MAFF 242679</strain>
    </source>
</reference>
<dbReference type="PANTHER" id="PTHR43056:SF10">
    <property type="entry name" value="COCE_NOND FAMILY, PUTATIVE (AFU_ORTHOLOGUE AFUA_7G00600)-RELATED"/>
    <property type="match status" value="1"/>
</dbReference>
<gene>
    <name evidence="4" type="ORF">ColLi_03754</name>
</gene>
<evidence type="ECO:0000259" key="3">
    <source>
        <dbReference type="SMART" id="SM00939"/>
    </source>
</evidence>
<dbReference type="SUPFAM" id="SSF53474">
    <property type="entry name" value="alpha/beta-Hydrolases"/>
    <property type="match status" value="1"/>
</dbReference>
<sequence length="644" mass="71287">MKLLSLFSALGSLSGTLAAYSIKPCLLNATEPDIVSGVLKVYGNDSYPIQLRRLLPLCAPRARYTGFNTTSTVLKKGTIRREGAKALESDILFEKDVPVKLRDGTTIYTDIFRPVGNDKVPGIVSWSPYGKEVGGQWLDDLQGRSNVPLNLVSDLQKWEAVDPAYWVARGYAIINPDTRGTGSSEGNVTYWGRQLAEDGYDFIEWAGTQPWSTGKIGMAGNSWLAISQWFIAAENPPHLAAIAPWEGATDILRDGAVSDGLDNLGFQEAIITTLAGHNYVEDPPRMMLEDSLENQYWQNRKVNLSKITAPAYVVASYTNAVHTHGSFDGYRHISSRSKWLRVHNTHEWQDFYRHTDDLHKFFERFLKDVDNGWEKDTPRVRLSILDPGFEDTVDRPVADWPLPNLEASKLYLAANRSLTQALPWTATSVSYNSETIGNVTFQWTYPELTEIVGYMKLRLWVEAKGSDDMEIAVRVEKRAANGTAYPDPAGSESTGPVGRANIRVSRRELDLAKSSLFEPYLLHRREELLSEGEIVPVDIGLWPTALRFHPGEILFITISPTLLTPATLDMGFGVGEVPIPAAGGTFEQGSKPEIITLGGARDSNPPFVNAQRTATATTRNKGQHIIHFGGAFDSHILLPVNSGL</sequence>
<feature type="domain" description="Xaa-Pro dipeptidyl-peptidase C-terminal" evidence="3">
    <location>
        <begin position="359"/>
        <end position="637"/>
    </location>
</feature>
<evidence type="ECO:0000256" key="2">
    <source>
        <dbReference type="SAM" id="SignalP"/>
    </source>
</evidence>
<dbReference type="Gene3D" id="3.40.50.1820">
    <property type="entry name" value="alpha/beta hydrolase"/>
    <property type="match status" value="1"/>
</dbReference>
<dbReference type="Gene3D" id="1.10.3020.20">
    <property type="match status" value="1"/>
</dbReference>
<dbReference type="InterPro" id="IPR005674">
    <property type="entry name" value="CocE/Ser_esterase"/>
</dbReference>
<feature type="chain" id="PRO_5041365443" evidence="2">
    <location>
        <begin position="19"/>
        <end position="644"/>
    </location>
</feature>
<dbReference type="SUPFAM" id="SSF49785">
    <property type="entry name" value="Galactose-binding domain-like"/>
    <property type="match status" value="1"/>
</dbReference>
<accession>A0AA37GID0</accession>
<dbReference type="InterPro" id="IPR050585">
    <property type="entry name" value="Xaa-Pro_dipeptidyl-ppase/CocE"/>
</dbReference>
<proteinExistence type="predicted"/>